<protein>
    <recommendedName>
        <fullName evidence="5">Yippee domain-containing protein</fullName>
    </recommendedName>
</protein>
<feature type="region of interest" description="Disordered" evidence="4">
    <location>
        <begin position="48"/>
        <end position="70"/>
    </location>
</feature>
<dbReference type="PROSITE" id="PS51792">
    <property type="entry name" value="YIPPEE"/>
    <property type="match status" value="1"/>
</dbReference>
<accession>A0ABR3GSW7</accession>
<feature type="domain" description="Yippee" evidence="5">
    <location>
        <begin position="79"/>
        <end position="178"/>
    </location>
</feature>
<evidence type="ECO:0000256" key="3">
    <source>
        <dbReference type="ARBA" id="ARBA00022833"/>
    </source>
</evidence>
<dbReference type="Proteomes" id="UP001447188">
    <property type="component" value="Unassembled WGS sequence"/>
</dbReference>
<comment type="caution">
    <text evidence="6">The sequence shown here is derived from an EMBL/GenBank/DDBJ whole genome shotgun (WGS) entry which is preliminary data.</text>
</comment>
<keyword evidence="3" id="KW-0862">Zinc</keyword>
<evidence type="ECO:0000256" key="1">
    <source>
        <dbReference type="ARBA" id="ARBA00005613"/>
    </source>
</evidence>
<dbReference type="Pfam" id="PF03226">
    <property type="entry name" value="Yippee-Mis18"/>
    <property type="match status" value="1"/>
</dbReference>
<dbReference type="InterPro" id="IPR039058">
    <property type="entry name" value="Yippee_fam"/>
</dbReference>
<proteinExistence type="inferred from homology"/>
<name>A0ABR3GSW7_9PEZI</name>
<evidence type="ECO:0000256" key="2">
    <source>
        <dbReference type="ARBA" id="ARBA00022723"/>
    </source>
</evidence>
<dbReference type="EMBL" id="JBBBZM010000017">
    <property type="protein sequence ID" value="KAL0638905.1"/>
    <property type="molecule type" value="Genomic_DNA"/>
</dbReference>
<dbReference type="InterPro" id="IPR004910">
    <property type="entry name" value="Yippee/Mis18/Cereblon"/>
</dbReference>
<dbReference type="PANTHER" id="PTHR13848">
    <property type="entry name" value="PROTEIN YIPPEE-LIKE CG15309-RELATED"/>
    <property type="match status" value="1"/>
</dbReference>
<evidence type="ECO:0000313" key="7">
    <source>
        <dbReference type="Proteomes" id="UP001447188"/>
    </source>
</evidence>
<dbReference type="InterPro" id="IPR034751">
    <property type="entry name" value="Yippee"/>
</dbReference>
<feature type="compositionally biased region" description="Basic residues" evidence="4">
    <location>
        <begin position="48"/>
        <end position="58"/>
    </location>
</feature>
<evidence type="ECO:0000256" key="4">
    <source>
        <dbReference type="SAM" id="MobiDB-lite"/>
    </source>
</evidence>
<gene>
    <name evidence="6" type="ORF">Q9L58_002136</name>
</gene>
<evidence type="ECO:0000313" key="6">
    <source>
        <dbReference type="EMBL" id="KAL0638905.1"/>
    </source>
</evidence>
<comment type="similarity">
    <text evidence="1">Belongs to the yippee family.</text>
</comment>
<keyword evidence="7" id="KW-1185">Reference proteome</keyword>
<reference evidence="6 7" key="1">
    <citation type="submission" date="2024-02" db="EMBL/GenBank/DDBJ databases">
        <title>Discinaceae phylogenomics.</title>
        <authorList>
            <person name="Dirks A.C."/>
            <person name="James T.Y."/>
        </authorList>
    </citation>
    <scope>NUCLEOTIDE SEQUENCE [LARGE SCALE GENOMIC DNA]</scope>
    <source>
        <strain evidence="6 7">ACD0624</strain>
    </source>
</reference>
<evidence type="ECO:0000259" key="5">
    <source>
        <dbReference type="PROSITE" id="PS51792"/>
    </source>
</evidence>
<sequence length="243" mass="27567">MAKQASTCVSESGLQFPLYLLPPIPFFRSAKTNISDVAEAKKLQATKLKAKKKKKKQTRNVPDESEVSEGERALHGHTQYLKCRKCQSDLCFASCIISKGFMGRHGRAYLLSHLETPRITLKKPISRPLVTGMHTVSDISCALCATILGWKYVNAEEEDQKYKIGKYILERERVVKVNHWDGGEGVDEIKLQQKKKEDEGAEDIEVDSQDEDELEDLFLGIWTKETALRRRNLKEEKKLGKGS</sequence>
<keyword evidence="2" id="KW-0479">Metal-binding</keyword>
<organism evidence="6 7">
    <name type="scientific">Discina gigas</name>
    <dbReference type="NCBI Taxonomy" id="1032678"/>
    <lineage>
        <taxon>Eukaryota</taxon>
        <taxon>Fungi</taxon>
        <taxon>Dikarya</taxon>
        <taxon>Ascomycota</taxon>
        <taxon>Pezizomycotina</taxon>
        <taxon>Pezizomycetes</taxon>
        <taxon>Pezizales</taxon>
        <taxon>Discinaceae</taxon>
        <taxon>Discina</taxon>
    </lineage>
</organism>